<dbReference type="PANTHER" id="PTHR33444:SF2">
    <property type="entry name" value="MARVEL DOMAIN-CONTAINING PROTEIN"/>
    <property type="match status" value="1"/>
</dbReference>
<reference evidence="2 3" key="1">
    <citation type="submission" date="2024-11" db="EMBL/GenBank/DDBJ databases">
        <title>Chromosome-level genome assembly of the freshwater bivalve Anodonta woodiana.</title>
        <authorList>
            <person name="Chen X."/>
        </authorList>
    </citation>
    <scope>NUCLEOTIDE SEQUENCE [LARGE SCALE GENOMIC DNA]</scope>
    <source>
        <strain evidence="2">MN2024</strain>
        <tissue evidence="2">Gills</tissue>
    </source>
</reference>
<feature type="transmembrane region" description="Helical" evidence="1">
    <location>
        <begin position="23"/>
        <end position="41"/>
    </location>
</feature>
<dbReference type="InterPro" id="IPR040350">
    <property type="entry name" value="TMEM272"/>
</dbReference>
<comment type="caution">
    <text evidence="2">The sequence shown here is derived from an EMBL/GenBank/DDBJ whole genome shotgun (WGS) entry which is preliminary data.</text>
</comment>
<protein>
    <submittedName>
        <fullName evidence="2">Uncharacterized protein</fullName>
    </submittedName>
</protein>
<keyword evidence="1" id="KW-0812">Transmembrane</keyword>
<organism evidence="2 3">
    <name type="scientific">Sinanodonta woodiana</name>
    <name type="common">Chinese pond mussel</name>
    <name type="synonym">Anodonta woodiana</name>
    <dbReference type="NCBI Taxonomy" id="1069815"/>
    <lineage>
        <taxon>Eukaryota</taxon>
        <taxon>Metazoa</taxon>
        <taxon>Spiralia</taxon>
        <taxon>Lophotrochozoa</taxon>
        <taxon>Mollusca</taxon>
        <taxon>Bivalvia</taxon>
        <taxon>Autobranchia</taxon>
        <taxon>Heteroconchia</taxon>
        <taxon>Palaeoheterodonta</taxon>
        <taxon>Unionida</taxon>
        <taxon>Unionoidea</taxon>
        <taxon>Unionidae</taxon>
        <taxon>Unioninae</taxon>
        <taxon>Sinanodonta</taxon>
    </lineage>
</organism>
<name>A0ABD3V7R4_SINWO</name>
<dbReference type="Proteomes" id="UP001634394">
    <property type="component" value="Unassembled WGS sequence"/>
</dbReference>
<feature type="transmembrane region" description="Helical" evidence="1">
    <location>
        <begin position="61"/>
        <end position="78"/>
    </location>
</feature>
<keyword evidence="1" id="KW-1133">Transmembrane helix</keyword>
<proteinExistence type="predicted"/>
<dbReference type="AlphaFoldDB" id="A0ABD3V7R4"/>
<evidence type="ECO:0000313" key="2">
    <source>
        <dbReference type="EMBL" id="KAL3857652.1"/>
    </source>
</evidence>
<feature type="transmembrane region" description="Helical" evidence="1">
    <location>
        <begin position="90"/>
        <end position="115"/>
    </location>
</feature>
<gene>
    <name evidence="2" type="ORF">ACJMK2_012299</name>
</gene>
<feature type="transmembrane region" description="Helical" evidence="1">
    <location>
        <begin position="146"/>
        <end position="170"/>
    </location>
</feature>
<evidence type="ECO:0000256" key="1">
    <source>
        <dbReference type="SAM" id="Phobius"/>
    </source>
</evidence>
<dbReference type="PANTHER" id="PTHR33444">
    <property type="entry name" value="SI:DKEY-19B23.12-RELATED"/>
    <property type="match status" value="1"/>
</dbReference>
<keyword evidence="1" id="KW-0472">Membrane</keyword>
<keyword evidence="3" id="KW-1185">Reference proteome</keyword>
<dbReference type="EMBL" id="JBJQND010000013">
    <property type="protein sequence ID" value="KAL3857652.1"/>
    <property type="molecule type" value="Genomic_DNA"/>
</dbReference>
<evidence type="ECO:0000313" key="3">
    <source>
        <dbReference type="Proteomes" id="UP001634394"/>
    </source>
</evidence>
<accession>A0ABD3V7R4</accession>
<sequence length="180" mass="19491">MGHGRGAGKAPGKGTGHGATSECLAMSFCCLCATIVLPLLGLGLAKVTVGAVYLHDCNMQSMIPIFLIISGLAPILLIGCTNRTNEELKVFAFSCAILVLLFNIAWTIAGSVWVYPTWGKVVNKEYVPCPANATNSMSCNETVLTFAFAMVTVDWIFLGFIIFYFIFLIYNQLNKIPLPQ</sequence>